<dbReference type="Proteomes" id="UP000298493">
    <property type="component" value="Unassembled WGS sequence"/>
</dbReference>
<evidence type="ECO:0000256" key="4">
    <source>
        <dbReference type="ARBA" id="ARBA00022448"/>
    </source>
</evidence>
<dbReference type="GO" id="GO:0032511">
    <property type="term" value="P:late endosome to vacuole transport via multivesicular body sorting pathway"/>
    <property type="evidence" value="ECO:0007669"/>
    <property type="project" value="InterPro"/>
</dbReference>
<comment type="similarity">
    <text evidence="3">Belongs to the VTA1 family.</text>
</comment>
<evidence type="ECO:0000256" key="7">
    <source>
        <dbReference type="ARBA" id="ARBA00022927"/>
    </source>
</evidence>
<dbReference type="Pfam" id="PF04652">
    <property type="entry name" value="Vta1"/>
    <property type="match status" value="1"/>
</dbReference>
<keyword evidence="8" id="KW-0472">Membrane</keyword>
<dbReference type="GO" id="GO:0015031">
    <property type="term" value="P:protein transport"/>
    <property type="evidence" value="ECO:0007669"/>
    <property type="project" value="UniProtKB-KW"/>
</dbReference>
<dbReference type="Pfam" id="PF18097">
    <property type="entry name" value="Vta1_C"/>
    <property type="match status" value="1"/>
</dbReference>
<feature type="domain" description="Vta1 C-terminal" evidence="11">
    <location>
        <begin position="370"/>
        <end position="405"/>
    </location>
</feature>
<keyword evidence="7" id="KW-0653">Protein transport</keyword>
<dbReference type="Gene3D" id="1.20.5.420">
    <property type="entry name" value="Immunoglobulin FC, subunit C"/>
    <property type="match status" value="1"/>
</dbReference>
<dbReference type="GO" id="GO:0005771">
    <property type="term" value="C:multivesicular body"/>
    <property type="evidence" value="ECO:0007669"/>
    <property type="project" value="TreeGrafter"/>
</dbReference>
<reference evidence="12 13" key="1">
    <citation type="submission" date="2019-04" db="EMBL/GenBank/DDBJ databases">
        <title>High contiguity whole genome sequence and gene annotation resource for two Venturia nashicola isolates.</title>
        <authorList>
            <person name="Prokchorchik M."/>
            <person name="Won K."/>
            <person name="Lee Y."/>
            <person name="Choi E.D."/>
            <person name="Segonzac C."/>
            <person name="Sohn K.H."/>
        </authorList>
    </citation>
    <scope>NUCLEOTIDE SEQUENCE [LARGE SCALE GENOMIC DNA]</scope>
    <source>
        <strain evidence="12 13">PRI2</strain>
    </source>
</reference>
<feature type="compositionally biased region" description="Polar residues" evidence="9">
    <location>
        <begin position="271"/>
        <end position="281"/>
    </location>
</feature>
<keyword evidence="6" id="KW-0967">Endosome</keyword>
<evidence type="ECO:0000313" key="12">
    <source>
        <dbReference type="EMBL" id="TID17381.1"/>
    </source>
</evidence>
<evidence type="ECO:0000313" key="13">
    <source>
        <dbReference type="Proteomes" id="UP000298493"/>
    </source>
</evidence>
<gene>
    <name evidence="12" type="ORF">E6O75_ATG08127</name>
</gene>
<evidence type="ECO:0000256" key="2">
    <source>
        <dbReference type="ARBA" id="ARBA00004496"/>
    </source>
</evidence>
<dbReference type="EMBL" id="SNSC02000016">
    <property type="protein sequence ID" value="TID17381.1"/>
    <property type="molecule type" value="Genomic_DNA"/>
</dbReference>
<dbReference type="InterPro" id="IPR039431">
    <property type="entry name" value="Vta1/CALS_N"/>
</dbReference>
<feature type="compositionally biased region" description="Low complexity" evidence="9">
    <location>
        <begin position="320"/>
        <end position="336"/>
    </location>
</feature>
<evidence type="ECO:0000259" key="11">
    <source>
        <dbReference type="Pfam" id="PF18097"/>
    </source>
</evidence>
<evidence type="ECO:0000256" key="6">
    <source>
        <dbReference type="ARBA" id="ARBA00022753"/>
    </source>
</evidence>
<dbReference type="PRINTS" id="PR01217">
    <property type="entry name" value="PRICHEXTENSN"/>
</dbReference>
<evidence type="ECO:0000256" key="8">
    <source>
        <dbReference type="ARBA" id="ARBA00023136"/>
    </source>
</evidence>
<comment type="caution">
    <text evidence="12">The sequence shown here is derived from an EMBL/GenBank/DDBJ whole genome shotgun (WGS) entry which is preliminary data.</text>
</comment>
<sequence length="408" mass="44235">MAASIPTPLKIPDITPFVTRGAQLEKARPVIAYWCEYHVVNQILSKGLHTESDESMTFTTTLMDKLEKFKQDNATNDAVHDDVAAQAYVEQFALDTLGRAENAMKANKVTAQTADTFRAASTFLELLGIWQTPLLPEIAAKSKFAKFHAMRIAKALKAGEDPNASNPVQEAVSPSGPPLSPSDPEVQNLNRLQPTVEEADDQSRPPSFIDSRPTPPNVVPYSSQPSAPPQGEVSPLEQSPNGGYFPTAPTFTSENPAPNLPTAAETDADVTMTSPSAQDFYNPQPSPPPAPQPHHASIGHPPQAPTPTFQARAPPPHSIPQPFTQQPPQQFVQSTPHFQPQPPVQYQPPSQPPYQPQPTPPTQQYRTDDDAVMAAQKHAKWAISALNFEDAATAVKELQLALQALGAR</sequence>
<dbReference type="InterPro" id="IPR041212">
    <property type="entry name" value="Vta1_C"/>
</dbReference>
<accession>A0A4Z1P821</accession>
<feature type="compositionally biased region" description="Pro residues" evidence="9">
    <location>
        <begin position="339"/>
        <end position="361"/>
    </location>
</feature>
<dbReference type="InterPro" id="IPR044538">
    <property type="entry name" value="Vta1-like"/>
</dbReference>
<dbReference type="PANTHER" id="PTHR46009:SF1">
    <property type="entry name" value="VACUOLAR PROTEIN SORTING-ASSOCIATED PROTEIN VTA1 HOMOLOG"/>
    <property type="match status" value="1"/>
</dbReference>
<organism evidence="12 13">
    <name type="scientific">Venturia nashicola</name>
    <dbReference type="NCBI Taxonomy" id="86259"/>
    <lineage>
        <taxon>Eukaryota</taxon>
        <taxon>Fungi</taxon>
        <taxon>Dikarya</taxon>
        <taxon>Ascomycota</taxon>
        <taxon>Pezizomycotina</taxon>
        <taxon>Dothideomycetes</taxon>
        <taxon>Pleosporomycetidae</taxon>
        <taxon>Venturiales</taxon>
        <taxon>Venturiaceae</taxon>
        <taxon>Venturia</taxon>
    </lineage>
</organism>
<dbReference type="AlphaFoldDB" id="A0A4Z1P821"/>
<evidence type="ECO:0000256" key="9">
    <source>
        <dbReference type="SAM" id="MobiDB-lite"/>
    </source>
</evidence>
<dbReference type="InterPro" id="IPR023175">
    <property type="entry name" value="Vta1/CALS_N_sf"/>
</dbReference>
<dbReference type="Gene3D" id="1.25.40.270">
    <property type="entry name" value="Vacuolar protein sorting-associated protein vta1"/>
    <property type="match status" value="1"/>
</dbReference>
<keyword evidence="13" id="KW-1185">Reference proteome</keyword>
<feature type="domain" description="Vta1/callose synthase N-terminal" evidence="10">
    <location>
        <begin position="13"/>
        <end position="157"/>
    </location>
</feature>
<name>A0A4Z1P821_9PEZI</name>
<evidence type="ECO:0000256" key="1">
    <source>
        <dbReference type="ARBA" id="ARBA00004481"/>
    </source>
</evidence>
<evidence type="ECO:0000256" key="5">
    <source>
        <dbReference type="ARBA" id="ARBA00022490"/>
    </source>
</evidence>
<keyword evidence="4" id="KW-0813">Transport</keyword>
<keyword evidence="5" id="KW-0963">Cytoplasm</keyword>
<evidence type="ECO:0000259" key="10">
    <source>
        <dbReference type="Pfam" id="PF04652"/>
    </source>
</evidence>
<comment type="subcellular location">
    <subcellularLocation>
        <location evidence="2">Cytoplasm</location>
    </subcellularLocation>
    <subcellularLocation>
        <location evidence="1">Endosome membrane</location>
        <topology evidence="1">Peripheral membrane protein</topology>
    </subcellularLocation>
</comment>
<protein>
    <submittedName>
        <fullName evidence="12">Putative short-chain dehydrogenase reductase sdr</fullName>
    </submittedName>
</protein>
<proteinExistence type="inferred from homology"/>
<dbReference type="PANTHER" id="PTHR46009">
    <property type="entry name" value="VACUOLAR PROTEIN SORTING-ASSOCIATED PROTEIN VTA1 HOMOLOG"/>
    <property type="match status" value="1"/>
</dbReference>
<dbReference type="STRING" id="86259.A0A4Z1P821"/>
<feature type="region of interest" description="Disordered" evidence="9">
    <location>
        <begin position="158"/>
        <end position="371"/>
    </location>
</feature>
<dbReference type="GO" id="GO:0010008">
    <property type="term" value="C:endosome membrane"/>
    <property type="evidence" value="ECO:0007669"/>
    <property type="project" value="UniProtKB-SubCell"/>
</dbReference>
<evidence type="ECO:0000256" key="3">
    <source>
        <dbReference type="ARBA" id="ARBA00007895"/>
    </source>
</evidence>